<dbReference type="SUPFAM" id="SSF46689">
    <property type="entry name" value="Homeodomain-like"/>
    <property type="match status" value="1"/>
</dbReference>
<proteinExistence type="predicted"/>
<keyword evidence="3" id="KW-0175">Coiled coil</keyword>
<comment type="caution">
    <text evidence="6">The sequence shown here is derived from an EMBL/GenBank/DDBJ whole genome shotgun (WGS) entry which is preliminary data.</text>
</comment>
<evidence type="ECO:0000313" key="7">
    <source>
        <dbReference type="Proteomes" id="UP000746690"/>
    </source>
</evidence>
<dbReference type="Gene3D" id="1.25.40.10">
    <property type="entry name" value="Tetratricopeptide repeat domain"/>
    <property type="match status" value="1"/>
</dbReference>
<dbReference type="RefSeq" id="WP_169677299.1">
    <property type="nucleotide sequence ID" value="NZ_JABBHF010000017.1"/>
</dbReference>
<dbReference type="InterPro" id="IPR018060">
    <property type="entry name" value="HTH_AraC"/>
</dbReference>
<keyword evidence="4" id="KW-0472">Membrane</keyword>
<accession>A0ABX1S1X9</accession>
<dbReference type="InterPro" id="IPR011990">
    <property type="entry name" value="TPR-like_helical_dom_sf"/>
</dbReference>
<reference evidence="6 7" key="1">
    <citation type="submission" date="2020-04" db="EMBL/GenBank/DDBJ databases">
        <title>A Flavivirga sp. nov.</title>
        <authorList>
            <person name="Sun X."/>
        </authorList>
    </citation>
    <scope>NUCLEOTIDE SEQUENCE [LARGE SCALE GENOMIC DNA]</scope>
    <source>
        <strain evidence="6 7">Y03</strain>
    </source>
</reference>
<evidence type="ECO:0000256" key="1">
    <source>
        <dbReference type="ARBA" id="ARBA00023015"/>
    </source>
</evidence>
<evidence type="ECO:0000256" key="2">
    <source>
        <dbReference type="ARBA" id="ARBA00023163"/>
    </source>
</evidence>
<feature type="coiled-coil region" evidence="3">
    <location>
        <begin position="409"/>
        <end position="437"/>
    </location>
</feature>
<evidence type="ECO:0000313" key="6">
    <source>
        <dbReference type="EMBL" id="NMH89896.1"/>
    </source>
</evidence>
<keyword evidence="4" id="KW-1133">Transmembrane helix</keyword>
<evidence type="ECO:0000259" key="5">
    <source>
        <dbReference type="PROSITE" id="PS01124"/>
    </source>
</evidence>
<evidence type="ECO:0000256" key="4">
    <source>
        <dbReference type="SAM" id="Phobius"/>
    </source>
</evidence>
<dbReference type="Pfam" id="PF12833">
    <property type="entry name" value="HTH_18"/>
    <property type="match status" value="1"/>
</dbReference>
<dbReference type="InterPro" id="IPR009057">
    <property type="entry name" value="Homeodomain-like_sf"/>
</dbReference>
<organism evidence="6 7">
    <name type="scientific">Flavivirga algicola</name>
    <dbReference type="NCBI Taxonomy" id="2729136"/>
    <lineage>
        <taxon>Bacteria</taxon>
        <taxon>Pseudomonadati</taxon>
        <taxon>Bacteroidota</taxon>
        <taxon>Flavobacteriia</taxon>
        <taxon>Flavobacteriales</taxon>
        <taxon>Flavobacteriaceae</taxon>
        <taxon>Flavivirga</taxon>
    </lineage>
</organism>
<dbReference type="PROSITE" id="PS01124">
    <property type="entry name" value="HTH_ARAC_FAMILY_2"/>
    <property type="match status" value="1"/>
</dbReference>
<evidence type="ECO:0000256" key="3">
    <source>
        <dbReference type="SAM" id="Coils"/>
    </source>
</evidence>
<keyword evidence="4" id="KW-0812">Transmembrane</keyword>
<feature type="domain" description="HTH araC/xylS-type" evidence="5">
    <location>
        <begin position="450"/>
        <end position="554"/>
    </location>
</feature>
<dbReference type="SMART" id="SM00342">
    <property type="entry name" value="HTH_ARAC"/>
    <property type="match status" value="1"/>
</dbReference>
<sequence length="562" mass="66516">MNLFSSWFSVLFTILICNSANCQGYRKDSLKGKTYKYLEKKFFKNQHDPKLASIYVDVWINKAKVEKDTFNLASAYLYKSYILEYKEAVKYSDSVLFLTRDYLNEKFPALGYMIRGYHHYSIGEDKKALDDYLAAYNYALKRNNINQQIEIQQFIGGMHYNSGNYNEAIKIFKNQYSYFESKPEFKIKNKADYLLVLDDLSKSYLRGKKTDSALIYTIKGIKLSLNNDNEMYSRFLLNSAISFYYKQDNSKALDSLNKVESMLDNTSLAICMYYKAKVFQKNDEQKSIQYFEKIDSIYKKNNVSFLELRDVYKSMFDYYSQNGTEKEQLNSVNKLIEIDSILDIDFKNINDGIIKNYEVPKLKNEKVKLEKELIKYKLNNKGIIYTAIITTLFFTFLLLNFYRKQKRYKKRFNEIINQQKKNNHKLQKNTLNNENNEIGISNEVISNILKQLEFFESKDYFTKNDITLNKLSKEFKTNTAYLSKVINHYKKESFSSYLSSLRIEYAIKELKNNKTFRNYTVMAMAKEIGFNNSESFSKAFYRKTGIYPSYFIKQLNQTSKKL</sequence>
<keyword evidence="1" id="KW-0805">Transcription regulation</keyword>
<gene>
    <name evidence="6" type="ORF">HHX25_20525</name>
</gene>
<dbReference type="SUPFAM" id="SSF48452">
    <property type="entry name" value="TPR-like"/>
    <property type="match status" value="2"/>
</dbReference>
<keyword evidence="7" id="KW-1185">Reference proteome</keyword>
<keyword evidence="2" id="KW-0804">Transcription</keyword>
<protein>
    <submittedName>
        <fullName evidence="6">Helix-turn-helix domain-containing protein</fullName>
    </submittedName>
</protein>
<dbReference type="Gene3D" id="1.10.10.60">
    <property type="entry name" value="Homeodomain-like"/>
    <property type="match status" value="2"/>
</dbReference>
<feature type="transmembrane region" description="Helical" evidence="4">
    <location>
        <begin position="382"/>
        <end position="402"/>
    </location>
</feature>
<dbReference type="EMBL" id="JABBHF010000017">
    <property type="protein sequence ID" value="NMH89896.1"/>
    <property type="molecule type" value="Genomic_DNA"/>
</dbReference>
<dbReference type="Proteomes" id="UP000746690">
    <property type="component" value="Unassembled WGS sequence"/>
</dbReference>
<name>A0ABX1S1X9_9FLAO</name>